<protein>
    <submittedName>
        <fullName evidence="2">Glyoxalase/bleomycin resistance protein/dioxygenase</fullName>
    </submittedName>
</protein>
<dbReference type="PANTHER" id="PTHR33990:SF1">
    <property type="entry name" value="PROTEIN YJDN"/>
    <property type="match status" value="1"/>
</dbReference>
<reference evidence="2" key="1">
    <citation type="submission" date="2009-01" db="EMBL/GenBank/DDBJ databases">
        <title>Complete sequence of chromosome of Arthrobacter chlorophenolicus A6.</title>
        <authorList>
            <consortium name="US DOE Joint Genome Institute"/>
            <person name="Lucas S."/>
            <person name="Copeland A."/>
            <person name="Lapidus A."/>
            <person name="Glavina del Rio T."/>
            <person name="Tice H."/>
            <person name="Bruce D."/>
            <person name="Goodwin L."/>
            <person name="Pitluck S."/>
            <person name="Goltsman E."/>
            <person name="Clum A."/>
            <person name="Larimer F."/>
            <person name="Land M."/>
            <person name="Hauser L."/>
            <person name="Kyrpides N."/>
            <person name="Mikhailova N."/>
            <person name="Jansson J."/>
            <person name="Richardson P."/>
        </authorList>
    </citation>
    <scope>NUCLEOTIDE SEQUENCE [LARGE SCALE GENOMIC DNA]</scope>
    <source>
        <strain evidence="2">A6</strain>
    </source>
</reference>
<dbReference type="OrthoDB" id="9795306at2"/>
<dbReference type="KEGG" id="ach:Achl_3321"/>
<dbReference type="EMBL" id="CP001341">
    <property type="protein sequence ID" value="ACL41281.1"/>
    <property type="molecule type" value="Genomic_DNA"/>
</dbReference>
<feature type="domain" description="Glyoxalase/fosfomycin resistance/dioxygenase" evidence="1">
    <location>
        <begin position="12"/>
        <end position="125"/>
    </location>
</feature>
<dbReference type="Proteomes" id="UP000002505">
    <property type="component" value="Chromosome"/>
</dbReference>
<name>B8HGL5_PSECP</name>
<gene>
    <name evidence="2" type="ordered locus">Achl_3321</name>
</gene>
<dbReference type="PANTHER" id="PTHR33990">
    <property type="entry name" value="PROTEIN YJDN-RELATED"/>
    <property type="match status" value="1"/>
</dbReference>
<organism evidence="2 3">
    <name type="scientific">Pseudarthrobacter chlorophenolicus (strain ATCC 700700 / DSM 12829 / CIP 107037 / JCM 12360 / KCTC 9906 / NCIMB 13794 / A6)</name>
    <name type="common">Arthrobacter chlorophenolicus</name>
    <dbReference type="NCBI Taxonomy" id="452863"/>
    <lineage>
        <taxon>Bacteria</taxon>
        <taxon>Bacillati</taxon>
        <taxon>Actinomycetota</taxon>
        <taxon>Actinomycetes</taxon>
        <taxon>Micrococcales</taxon>
        <taxon>Micrococcaceae</taxon>
        <taxon>Pseudarthrobacter</taxon>
    </lineage>
</organism>
<evidence type="ECO:0000259" key="1">
    <source>
        <dbReference type="Pfam" id="PF00903"/>
    </source>
</evidence>
<dbReference type="AlphaFoldDB" id="B8HGL5"/>
<dbReference type="STRING" id="452863.Achl_3321"/>
<evidence type="ECO:0000313" key="2">
    <source>
        <dbReference type="EMBL" id="ACL41281.1"/>
    </source>
</evidence>
<dbReference type="Gene3D" id="3.10.180.10">
    <property type="entry name" value="2,3-Dihydroxybiphenyl 1,2-Dioxygenase, domain 1"/>
    <property type="match status" value="1"/>
</dbReference>
<dbReference type="SUPFAM" id="SSF54593">
    <property type="entry name" value="Glyoxalase/Bleomycin resistance protein/Dihydroxybiphenyl dioxygenase"/>
    <property type="match status" value="1"/>
</dbReference>
<evidence type="ECO:0000313" key="3">
    <source>
        <dbReference type="Proteomes" id="UP000002505"/>
    </source>
</evidence>
<accession>B8HGL5</accession>
<dbReference type="RefSeq" id="WP_015938475.1">
    <property type="nucleotide sequence ID" value="NC_011886.1"/>
</dbReference>
<proteinExistence type="predicted"/>
<dbReference type="eggNOG" id="COG2764">
    <property type="taxonomic scope" value="Bacteria"/>
</dbReference>
<dbReference type="GO" id="GO:0051213">
    <property type="term" value="F:dioxygenase activity"/>
    <property type="evidence" value="ECO:0007669"/>
    <property type="project" value="UniProtKB-KW"/>
</dbReference>
<keyword evidence="3" id="KW-1185">Reference proteome</keyword>
<dbReference type="InterPro" id="IPR029068">
    <property type="entry name" value="Glyas_Bleomycin-R_OHBP_Dase"/>
</dbReference>
<dbReference type="HOGENOM" id="CLU_046006_17_2_11"/>
<sequence>MPGPQVYVSFPGTAQEALTFYRDVFGGELTLYTYQDFSRSDGPPDAIAHGTLSGVVALGGSDAAAGEASVRTEGVMLSLLGTAEPAVLHEWFARLSDGGTVVDALGPKPWGAFDGQVIDRHGLHWIIGYED</sequence>
<dbReference type="Pfam" id="PF00903">
    <property type="entry name" value="Glyoxalase"/>
    <property type="match status" value="1"/>
</dbReference>
<dbReference type="InterPro" id="IPR004360">
    <property type="entry name" value="Glyas_Fos-R_dOase_dom"/>
</dbReference>